<dbReference type="PANTHER" id="PTHR45778">
    <property type="entry name" value="PURPLE ACID PHOSPHATASE-RELATED"/>
    <property type="match status" value="1"/>
</dbReference>
<dbReference type="EMBL" id="VEPZ02000459">
    <property type="protein sequence ID" value="KAE8724600.1"/>
    <property type="molecule type" value="Genomic_DNA"/>
</dbReference>
<dbReference type="InterPro" id="IPR040974">
    <property type="entry name" value="Fn3_PAP"/>
</dbReference>
<dbReference type="Proteomes" id="UP000436088">
    <property type="component" value="Unassembled WGS sequence"/>
</dbReference>
<evidence type="ECO:0000313" key="4">
    <source>
        <dbReference type="Proteomes" id="UP000436088"/>
    </source>
</evidence>
<evidence type="ECO:0000259" key="2">
    <source>
        <dbReference type="Pfam" id="PF17808"/>
    </source>
</evidence>
<evidence type="ECO:0000256" key="1">
    <source>
        <dbReference type="SAM" id="SignalP"/>
    </source>
</evidence>
<evidence type="ECO:0000313" key="3">
    <source>
        <dbReference type="EMBL" id="KAE8724600.1"/>
    </source>
</evidence>
<dbReference type="PANTHER" id="PTHR45778:SF16">
    <property type="entry name" value="INACTIVE PURPLE ACID PHOSPHATASE 1-RELATED"/>
    <property type="match status" value="1"/>
</dbReference>
<dbReference type="AlphaFoldDB" id="A0A6A3C5V1"/>
<keyword evidence="4" id="KW-1185">Reference proteome</keyword>
<keyword evidence="1" id="KW-0732">Signal</keyword>
<organism evidence="3 4">
    <name type="scientific">Hibiscus syriacus</name>
    <name type="common">Rose of Sharon</name>
    <dbReference type="NCBI Taxonomy" id="106335"/>
    <lineage>
        <taxon>Eukaryota</taxon>
        <taxon>Viridiplantae</taxon>
        <taxon>Streptophyta</taxon>
        <taxon>Embryophyta</taxon>
        <taxon>Tracheophyta</taxon>
        <taxon>Spermatophyta</taxon>
        <taxon>Magnoliopsida</taxon>
        <taxon>eudicotyledons</taxon>
        <taxon>Gunneridae</taxon>
        <taxon>Pentapetalae</taxon>
        <taxon>rosids</taxon>
        <taxon>malvids</taxon>
        <taxon>Malvales</taxon>
        <taxon>Malvaceae</taxon>
        <taxon>Malvoideae</taxon>
        <taxon>Hibiscus</taxon>
    </lineage>
</organism>
<proteinExistence type="predicted"/>
<feature type="signal peptide" evidence="1">
    <location>
        <begin position="1"/>
        <end position="27"/>
    </location>
</feature>
<protein>
    <recommendedName>
        <fullName evidence="2">Purple acid phosphatase Fn3-like domain-containing protein</fullName>
    </recommendedName>
</protein>
<feature type="domain" description="Purple acid phosphatase Fn3-like" evidence="2">
    <location>
        <begin position="51"/>
        <end position="149"/>
    </location>
</feature>
<sequence>MFVEMRGLRLIFWTILLVLAIFHGASSHGVQPLSRIAIHETTFALDNRAYVKASPIVLGLTGHHTEWVRVEFSSPSPSMDDWIGVFSSANFSASTCVAETPRVYPPLLCSAPIKFQFANYTSPKYKDTGKGSLKLQLINQRSDSFALFQMVS</sequence>
<dbReference type="Pfam" id="PF17808">
    <property type="entry name" value="fn3_PAP"/>
    <property type="match status" value="1"/>
</dbReference>
<name>A0A6A3C5V1_HIBSY</name>
<feature type="chain" id="PRO_5025476981" description="Purple acid phosphatase Fn3-like domain-containing protein" evidence="1">
    <location>
        <begin position="28"/>
        <end position="152"/>
    </location>
</feature>
<gene>
    <name evidence="3" type="ORF">F3Y22_tig00010263pilonHSYRG00164</name>
</gene>
<comment type="caution">
    <text evidence="3">The sequence shown here is derived from an EMBL/GenBank/DDBJ whole genome shotgun (WGS) entry which is preliminary data.</text>
</comment>
<accession>A0A6A3C5V1</accession>
<reference evidence="3" key="1">
    <citation type="submission" date="2019-09" db="EMBL/GenBank/DDBJ databases">
        <title>Draft genome information of white flower Hibiscus syriacus.</title>
        <authorList>
            <person name="Kim Y.-M."/>
        </authorList>
    </citation>
    <scope>NUCLEOTIDE SEQUENCE [LARGE SCALE GENOMIC DNA]</scope>
    <source>
        <strain evidence="3">YM2019G1</strain>
    </source>
</reference>